<dbReference type="SUPFAM" id="SSF53335">
    <property type="entry name" value="S-adenosyl-L-methionine-dependent methyltransferases"/>
    <property type="match status" value="1"/>
</dbReference>
<dbReference type="Gene3D" id="3.40.50.150">
    <property type="entry name" value="Vaccinia Virus protein VP39"/>
    <property type="match status" value="1"/>
</dbReference>
<dbReference type="Pfam" id="PF17286">
    <property type="entry name" value="PRMT5_C"/>
    <property type="match status" value="1"/>
</dbReference>
<dbReference type="Gene3D" id="2.70.160.11">
    <property type="entry name" value="Hnrnp arginine n-methyltransferase1"/>
    <property type="match status" value="1"/>
</dbReference>
<dbReference type="InterPro" id="IPR029063">
    <property type="entry name" value="SAM-dependent_MTases_sf"/>
</dbReference>
<dbReference type="GO" id="GO:0032259">
    <property type="term" value="P:methylation"/>
    <property type="evidence" value="ECO:0007669"/>
    <property type="project" value="UniProtKB-KW"/>
</dbReference>
<evidence type="ECO:0000259" key="8">
    <source>
        <dbReference type="Pfam" id="PF05185"/>
    </source>
</evidence>
<evidence type="ECO:0000259" key="9">
    <source>
        <dbReference type="Pfam" id="PF17285"/>
    </source>
</evidence>
<sequence length="776" mass="86413">MAHEYSGQDSDSSDDIRPAFHIGQHDSTRFETVTNTQYGQILNSGFRFVTTPITTTHFQERIAELFDDSLLRANSQQNVGSRIDPIVTPITPKDTTLFPEVYTSGFVGYASPWIDLCSPNHIVASISRQVLNLEVDYANFCGVRSIIVPGPREDSVQAGSGRGIAQYARAIREALLLGTRVNLIIHLPMYREPGLEEKVAQLSISDNTPDKLQSAKEIDIFTSWDSWHVIRTSLENTPGTAFQGSTDEMTNQAGHPSLGRPHQELIHAYMRLKHTPYFLLCDVGPELQDEPAVEQTIDTSSASQFPTLEDAAVVTQPAKSDRRVRGHNAYLAYLRHLERLQEPYTELELNTLTNFQDWLQSPLQPLSDNLESVTYEVFEGDPVKYNQYETAIEEALREWSELKKPTSSPDAVVIAVAGSGRGPLVTRALQASETTGIPVKVWAVEKNPNAYVYLLRQNQTVWGGRVTVVKTDMRAWKGPLISPPDAPAVHGKVDILVSELLGSFGDNELSPECLDGIQHVLAPDHGISIPSSYTAHVSPISTPRLFADIKNRREQGGDVNAFNTPWVVRLFALDFVAARAPDHGRFQLAWEFEHPLSQATMDTVAARRSGGVVGGGGGSMAGGVGANDHNARECHLTFVCKSRGVIHGLAGYFEAVLYESQIEENEDGNKPMVELSILPDMIDRKSKDMVSWFPIFFPLKVSYSSPISPPYFLVGRRQPLYFPSDSELEVTMWRQTDDAKVWYEWMVEAYRWVSEMERIKVGGSDLCRSRDVACLM</sequence>
<evidence type="ECO:0000313" key="11">
    <source>
        <dbReference type="EMBL" id="TGJ87243.1"/>
    </source>
</evidence>
<dbReference type="GO" id="GO:0006355">
    <property type="term" value="P:regulation of DNA-templated transcription"/>
    <property type="evidence" value="ECO:0007669"/>
    <property type="project" value="TreeGrafter"/>
</dbReference>
<feature type="domain" description="PRMT5 oligomerisation" evidence="10">
    <location>
        <begin position="532"/>
        <end position="755"/>
    </location>
</feature>
<keyword evidence="2 4" id="KW-0808">Transferase</keyword>
<dbReference type="FunFam" id="3.40.50.150:FF:000149">
    <property type="entry name" value="Protein arginine N-methyltransferase"/>
    <property type="match status" value="1"/>
</dbReference>
<evidence type="ECO:0000256" key="3">
    <source>
        <dbReference type="ARBA" id="ARBA00022691"/>
    </source>
</evidence>
<keyword evidence="3 4" id="KW-0949">S-adenosyl-L-methionine</keyword>
<feature type="binding site" evidence="6">
    <location>
        <begin position="384"/>
        <end position="385"/>
    </location>
    <ligand>
        <name>S-adenosyl-L-methionine</name>
        <dbReference type="ChEBI" id="CHEBI:59789"/>
    </ligand>
</feature>
<feature type="active site" description="Proton donor/acceptor" evidence="5">
    <location>
        <position position="499"/>
    </location>
</feature>
<evidence type="ECO:0000259" key="10">
    <source>
        <dbReference type="Pfam" id="PF17286"/>
    </source>
</evidence>
<dbReference type="EMBL" id="SKBN01000016">
    <property type="protein sequence ID" value="TGJ87243.1"/>
    <property type="molecule type" value="Genomic_DNA"/>
</dbReference>
<dbReference type="InterPro" id="IPR007857">
    <property type="entry name" value="Arg_MeTrfase_PRMT5"/>
</dbReference>
<dbReference type="GO" id="GO:0005634">
    <property type="term" value="C:nucleus"/>
    <property type="evidence" value="ECO:0007669"/>
    <property type="project" value="TreeGrafter"/>
</dbReference>
<keyword evidence="1 4" id="KW-0489">Methyltransferase</keyword>
<dbReference type="InterPro" id="IPR035248">
    <property type="entry name" value="PRMT5_C"/>
</dbReference>
<feature type="domain" description="PRMT5 TIM barrel" evidence="9">
    <location>
        <begin position="45"/>
        <end position="236"/>
    </location>
</feature>
<evidence type="ECO:0000256" key="4">
    <source>
        <dbReference type="PIRNR" id="PIRNR015894"/>
    </source>
</evidence>
<dbReference type="InterPro" id="IPR035075">
    <property type="entry name" value="PRMT5"/>
</dbReference>
<comment type="similarity">
    <text evidence="4">Belongs to the class I-like SAM-binding methyltransferase superfamily.</text>
</comment>
<feature type="binding site" evidence="6">
    <location>
        <position position="445"/>
    </location>
    <ligand>
        <name>S-adenosyl-L-methionine</name>
        <dbReference type="ChEBI" id="CHEBI:59789"/>
    </ligand>
</feature>
<dbReference type="InterPro" id="IPR035247">
    <property type="entry name" value="PRMT5_TIM"/>
</dbReference>
<evidence type="ECO:0000313" key="12">
    <source>
        <dbReference type="Proteomes" id="UP000297716"/>
    </source>
</evidence>
<evidence type="ECO:0000256" key="7">
    <source>
        <dbReference type="PIRSR" id="PIRSR015894-3"/>
    </source>
</evidence>
<dbReference type="Gene3D" id="3.20.20.150">
    <property type="entry name" value="Divalent-metal-dependent TIM barrel enzymes"/>
    <property type="match status" value="2"/>
</dbReference>
<evidence type="ECO:0000256" key="5">
    <source>
        <dbReference type="PIRSR" id="PIRSR015894-1"/>
    </source>
</evidence>
<feature type="binding site" evidence="6">
    <location>
        <position position="375"/>
    </location>
    <ligand>
        <name>S-adenosyl-L-methionine</name>
        <dbReference type="ChEBI" id="CHEBI:59789"/>
    </ligand>
</feature>
<feature type="active site" description="Proton donor/acceptor" evidence="5">
    <location>
        <position position="508"/>
    </location>
</feature>
<dbReference type="GO" id="GO:0016274">
    <property type="term" value="F:protein-arginine N-methyltransferase activity"/>
    <property type="evidence" value="ECO:0007669"/>
    <property type="project" value="InterPro"/>
</dbReference>
<dbReference type="Pfam" id="PF17285">
    <property type="entry name" value="PRMT5_TIM"/>
    <property type="match status" value="1"/>
</dbReference>
<feature type="binding site" evidence="6">
    <location>
        <begin position="472"/>
        <end position="473"/>
    </location>
    <ligand>
        <name>S-adenosyl-L-methionine</name>
        <dbReference type="ChEBI" id="CHEBI:59789"/>
    </ligand>
</feature>
<keyword evidence="12" id="KW-1185">Reference proteome</keyword>
<dbReference type="STRING" id="37992.A0A4Z0Z8H7"/>
<comment type="caution">
    <text evidence="11">The sequence shown here is derived from an EMBL/GenBank/DDBJ whole genome shotgun (WGS) entry which is preliminary data.</text>
</comment>
<evidence type="ECO:0000256" key="2">
    <source>
        <dbReference type="ARBA" id="ARBA00022679"/>
    </source>
</evidence>
<organism evidence="11 12">
    <name type="scientific">Xylaria hypoxylon</name>
    <dbReference type="NCBI Taxonomy" id="37992"/>
    <lineage>
        <taxon>Eukaryota</taxon>
        <taxon>Fungi</taxon>
        <taxon>Dikarya</taxon>
        <taxon>Ascomycota</taxon>
        <taxon>Pezizomycotina</taxon>
        <taxon>Sordariomycetes</taxon>
        <taxon>Xylariomycetidae</taxon>
        <taxon>Xylariales</taxon>
        <taxon>Xylariaceae</taxon>
        <taxon>Xylaria</taxon>
    </lineage>
</organism>
<dbReference type="AlphaFoldDB" id="A0A4Z0Z8H7"/>
<feature type="domain" description="PRMT5 arginine-N-methyltransferase" evidence="8">
    <location>
        <begin position="353"/>
        <end position="529"/>
    </location>
</feature>
<name>A0A4Z0Z8H7_9PEZI</name>
<feature type="site" description="Critical for specifying symmetric addition of methyl groups" evidence="7">
    <location>
        <position position="378"/>
    </location>
</feature>
<dbReference type="InterPro" id="IPR025799">
    <property type="entry name" value="Arg_MeTrfase"/>
</dbReference>
<dbReference type="Proteomes" id="UP000297716">
    <property type="component" value="Unassembled WGS sequence"/>
</dbReference>
<accession>A0A4Z0Z8H7</accession>
<dbReference type="Pfam" id="PF05185">
    <property type="entry name" value="PRMT5"/>
    <property type="match status" value="1"/>
</dbReference>
<evidence type="ECO:0000256" key="1">
    <source>
        <dbReference type="ARBA" id="ARBA00022603"/>
    </source>
</evidence>
<dbReference type="PIRSF" id="PIRSF015894">
    <property type="entry name" value="Skb1_MeTrfase"/>
    <property type="match status" value="1"/>
</dbReference>
<dbReference type="OrthoDB" id="1368803at2759"/>
<gene>
    <name evidence="11" type="ORF">E0Z10_g1508</name>
</gene>
<dbReference type="PROSITE" id="PS51678">
    <property type="entry name" value="SAM_MT_PRMT"/>
    <property type="match status" value="1"/>
</dbReference>
<proteinExistence type="inferred from homology"/>
<dbReference type="PANTHER" id="PTHR10738:SF0">
    <property type="entry name" value="PROTEIN ARGININE N-METHYLTRANSFERASE 5"/>
    <property type="match status" value="1"/>
</dbReference>
<protein>
    <recommendedName>
        <fullName evidence="4">Protein arginine N-methyltransferase</fullName>
    </recommendedName>
</protein>
<dbReference type="PANTHER" id="PTHR10738">
    <property type="entry name" value="PROTEIN ARGININE N-METHYLTRANSFERASE 5"/>
    <property type="match status" value="1"/>
</dbReference>
<reference evidence="11 12" key="1">
    <citation type="submission" date="2019-03" db="EMBL/GenBank/DDBJ databases">
        <title>Draft genome sequence of Xylaria hypoxylon DSM 108379, a ubiquitous saprotrophic-parasitic fungi on hardwood.</title>
        <authorList>
            <person name="Buettner E."/>
            <person name="Leonhardt S."/>
            <person name="Gebauer A.M."/>
            <person name="Liers C."/>
            <person name="Hofrichter M."/>
            <person name="Kellner H."/>
        </authorList>
    </citation>
    <scope>NUCLEOTIDE SEQUENCE [LARGE SCALE GENOMIC DNA]</scope>
    <source>
        <strain evidence="11 12">DSM 108379</strain>
    </source>
</reference>
<evidence type="ECO:0000256" key="6">
    <source>
        <dbReference type="PIRSR" id="PIRSR015894-2"/>
    </source>
</evidence>
<dbReference type="GO" id="GO:0005829">
    <property type="term" value="C:cytosol"/>
    <property type="evidence" value="ECO:0007669"/>
    <property type="project" value="TreeGrafter"/>
</dbReference>